<feature type="region of interest" description="Disordered" evidence="1">
    <location>
        <begin position="95"/>
        <end position="118"/>
    </location>
</feature>
<sequence length="256" mass="27710">MELNLQLHPSCSETRAFGLNGGGVGSAGGIEGFQSGIIEDSEEDQPASFHIFPSDVAVIRPDSSGPRPQEVVLPSAPTASSCSRALISDLSLLESHTRHSPASRGGACEEGSTPDSTRGQICVEETSCSSWNCPSPPHTLGRALRTECQQRRSRYRSSKVPPTTERRVERGGGCEKEKGRVATRGESKEEGKERQRKGTRRKGKLSGKHKEPEVELAHEAGWPRRIKGTVAGHRRSRSATVPPVTRSLARFPPDDL</sequence>
<feature type="compositionally biased region" description="Basic and acidic residues" evidence="1">
    <location>
        <begin position="164"/>
        <end position="193"/>
    </location>
</feature>
<dbReference type="EMBL" id="CADEAL010003813">
    <property type="protein sequence ID" value="CAB1445891.1"/>
    <property type="molecule type" value="Genomic_DNA"/>
</dbReference>
<feature type="region of interest" description="Disordered" evidence="1">
    <location>
        <begin position="147"/>
        <end position="256"/>
    </location>
</feature>
<protein>
    <submittedName>
        <fullName evidence="2">Uncharacterized protein</fullName>
    </submittedName>
</protein>
<feature type="compositionally biased region" description="Basic residues" evidence="1">
    <location>
        <begin position="194"/>
        <end position="207"/>
    </location>
</feature>
<reference evidence="2" key="1">
    <citation type="submission" date="2020-03" db="EMBL/GenBank/DDBJ databases">
        <authorList>
            <person name="Weist P."/>
        </authorList>
    </citation>
    <scope>NUCLEOTIDE SEQUENCE</scope>
</reference>
<dbReference type="Proteomes" id="UP001153269">
    <property type="component" value="Unassembled WGS sequence"/>
</dbReference>
<comment type="caution">
    <text evidence="2">The sequence shown here is derived from an EMBL/GenBank/DDBJ whole genome shotgun (WGS) entry which is preliminary data.</text>
</comment>
<dbReference type="AlphaFoldDB" id="A0A9N7V858"/>
<evidence type="ECO:0000313" key="2">
    <source>
        <dbReference type="EMBL" id="CAB1445891.1"/>
    </source>
</evidence>
<organism evidence="2 3">
    <name type="scientific">Pleuronectes platessa</name>
    <name type="common">European plaice</name>
    <dbReference type="NCBI Taxonomy" id="8262"/>
    <lineage>
        <taxon>Eukaryota</taxon>
        <taxon>Metazoa</taxon>
        <taxon>Chordata</taxon>
        <taxon>Craniata</taxon>
        <taxon>Vertebrata</taxon>
        <taxon>Euteleostomi</taxon>
        <taxon>Actinopterygii</taxon>
        <taxon>Neopterygii</taxon>
        <taxon>Teleostei</taxon>
        <taxon>Neoteleostei</taxon>
        <taxon>Acanthomorphata</taxon>
        <taxon>Carangaria</taxon>
        <taxon>Pleuronectiformes</taxon>
        <taxon>Pleuronectoidei</taxon>
        <taxon>Pleuronectidae</taxon>
        <taxon>Pleuronectes</taxon>
    </lineage>
</organism>
<keyword evidence="3" id="KW-1185">Reference proteome</keyword>
<gene>
    <name evidence="2" type="ORF">PLEPLA_LOCUS33634</name>
</gene>
<feature type="compositionally biased region" description="Basic and acidic residues" evidence="1">
    <location>
        <begin position="208"/>
        <end position="222"/>
    </location>
</feature>
<evidence type="ECO:0000256" key="1">
    <source>
        <dbReference type="SAM" id="MobiDB-lite"/>
    </source>
</evidence>
<feature type="compositionally biased region" description="Basic residues" evidence="1">
    <location>
        <begin position="224"/>
        <end position="237"/>
    </location>
</feature>
<accession>A0A9N7V858</accession>
<name>A0A9N7V858_PLEPL</name>
<evidence type="ECO:0000313" key="3">
    <source>
        <dbReference type="Proteomes" id="UP001153269"/>
    </source>
</evidence>
<proteinExistence type="predicted"/>